<dbReference type="AlphaFoldDB" id="A0A066U585"/>
<dbReference type="InterPro" id="IPR036291">
    <property type="entry name" value="NAD(P)-bd_dom_sf"/>
</dbReference>
<dbReference type="SUPFAM" id="SSF51735">
    <property type="entry name" value="NAD(P)-binding Rossmann-fold domains"/>
    <property type="match status" value="1"/>
</dbReference>
<dbReference type="Proteomes" id="UP000027345">
    <property type="component" value="Unassembled WGS sequence"/>
</dbReference>
<dbReference type="PIRSF" id="PIRSF000124">
    <property type="entry name" value="UDPglc_GDPman_dh"/>
    <property type="match status" value="1"/>
</dbReference>
<dbReference type="SUPFAM" id="SSF48179">
    <property type="entry name" value="6-phosphogluconate dehydrogenase C-terminal domain-like"/>
    <property type="match status" value="1"/>
</dbReference>
<keyword evidence="2" id="KW-0520">NAD</keyword>
<dbReference type="InterPro" id="IPR014026">
    <property type="entry name" value="UDP-Glc/GDP-Man_DH_dimer"/>
</dbReference>
<dbReference type="Gene3D" id="3.40.50.720">
    <property type="entry name" value="NAD(P)-binding Rossmann-like Domain"/>
    <property type="match status" value="2"/>
</dbReference>
<evidence type="ECO:0000256" key="1">
    <source>
        <dbReference type="ARBA" id="ARBA00023002"/>
    </source>
</evidence>
<dbReference type="EMBL" id="JMQI01000016">
    <property type="protein sequence ID" value="KDN22611.1"/>
    <property type="molecule type" value="Genomic_DNA"/>
</dbReference>
<accession>A0A066U585</accession>
<dbReference type="InterPro" id="IPR008927">
    <property type="entry name" value="6-PGluconate_DH-like_C_sf"/>
</dbReference>
<dbReference type="PIRSF" id="PIRSF500136">
    <property type="entry name" value="UDP_ManNAc_DH"/>
    <property type="match status" value="1"/>
</dbReference>
<dbReference type="PANTHER" id="PTHR43491:SF1">
    <property type="entry name" value="UDP-N-ACETYL-D-MANNOSAMINE DEHYDROGENASE"/>
    <property type="match status" value="1"/>
</dbReference>
<dbReference type="InterPro" id="IPR017476">
    <property type="entry name" value="UDP-Glc/GDP-Man"/>
</dbReference>
<evidence type="ECO:0000256" key="3">
    <source>
        <dbReference type="PIRNR" id="PIRNR000124"/>
    </source>
</evidence>
<sequence length="417" mass="43789">MRPGADLVVVGLGYAGLPLAETACRAGLGVTGFDVDGTVVETLAAGRSPVTGVSDADVAAMLDAGFTASADPAQLDAADTVVICVPTGLTADRAPDLGPLRAASATVGDRLRPGTLVVLESTSFPGTTEEVVLPILERCSGLRAGDDFYLAFAPERIDPGNRRFGLAGTPKVIGGHTPLCAKYCATFYSRFVDAVVVARGTREAELAKLLENTYRFVNIALVNEFARYCETTGIDVWDVVHCAGTKPFGFASFHPGPGVGGHCIPVDPVYLTTRAGQEGFTFTLVDAAARVNEQLPVRVVDRAGTLLGDLRGAAVLLLGVTYKADVADVRESPARPIAAQLLARGAEVTYHDPHAAGFDVGDRPLRRATDLRAAAAAADLTILLQDHRDYDLVLLANASRLLLDTRGKASGCRVRHL</sequence>
<dbReference type="NCBIfam" id="TIGR03026">
    <property type="entry name" value="NDP-sugDHase"/>
    <property type="match status" value="1"/>
</dbReference>
<dbReference type="Pfam" id="PF03721">
    <property type="entry name" value="UDPG_MGDP_dh_N"/>
    <property type="match status" value="1"/>
</dbReference>
<evidence type="ECO:0000313" key="5">
    <source>
        <dbReference type="EMBL" id="KDN22611.1"/>
    </source>
</evidence>
<dbReference type="SMART" id="SM00984">
    <property type="entry name" value="UDPG_MGDP_dh_C"/>
    <property type="match status" value="1"/>
</dbReference>
<dbReference type="InterPro" id="IPR001732">
    <property type="entry name" value="UDP-Glc/GDP-Man_DH_N"/>
</dbReference>
<feature type="domain" description="UDP-glucose/GDP-mannose dehydrogenase C-terminal" evidence="4">
    <location>
        <begin position="316"/>
        <end position="411"/>
    </location>
</feature>
<protein>
    <submittedName>
        <fullName evidence="5">UDP-N-acetyl-D-glucosamine dehydrogenase</fullName>
    </submittedName>
</protein>
<dbReference type="GO" id="GO:0016616">
    <property type="term" value="F:oxidoreductase activity, acting on the CH-OH group of donors, NAD or NADP as acceptor"/>
    <property type="evidence" value="ECO:0007669"/>
    <property type="project" value="InterPro"/>
</dbReference>
<proteinExistence type="inferred from homology"/>
<gene>
    <name evidence="5" type="ORF">DV20_08750</name>
</gene>
<dbReference type="RefSeq" id="WP_043778135.1">
    <property type="nucleotide sequence ID" value="NZ_JMQI01000016.1"/>
</dbReference>
<keyword evidence="1" id="KW-0560">Oxidoreductase</keyword>
<comment type="caution">
    <text evidence="5">The sequence shown here is derived from an EMBL/GenBank/DDBJ whole genome shotgun (WGS) entry which is preliminary data.</text>
</comment>
<evidence type="ECO:0000259" key="4">
    <source>
        <dbReference type="SMART" id="SM00984"/>
    </source>
</evidence>
<dbReference type="InterPro" id="IPR036220">
    <property type="entry name" value="UDP-Glc/GDP-Man_DH_C_sf"/>
</dbReference>
<organism evidence="5 6">
    <name type="scientific">Amycolatopsis rifamycinica</name>
    <dbReference type="NCBI Taxonomy" id="287986"/>
    <lineage>
        <taxon>Bacteria</taxon>
        <taxon>Bacillati</taxon>
        <taxon>Actinomycetota</taxon>
        <taxon>Actinomycetes</taxon>
        <taxon>Pseudonocardiales</taxon>
        <taxon>Pseudonocardiaceae</taxon>
        <taxon>Amycolatopsis</taxon>
    </lineage>
</organism>
<evidence type="ECO:0000256" key="2">
    <source>
        <dbReference type="ARBA" id="ARBA00023027"/>
    </source>
</evidence>
<dbReference type="GO" id="GO:0000271">
    <property type="term" value="P:polysaccharide biosynthetic process"/>
    <property type="evidence" value="ECO:0007669"/>
    <property type="project" value="InterPro"/>
</dbReference>
<dbReference type="SUPFAM" id="SSF52413">
    <property type="entry name" value="UDP-glucose/GDP-mannose dehydrogenase C-terminal domain"/>
    <property type="match status" value="1"/>
</dbReference>
<dbReference type="Pfam" id="PF03720">
    <property type="entry name" value="UDPG_MGDP_dh_C"/>
    <property type="match status" value="1"/>
</dbReference>
<dbReference type="GO" id="GO:0016628">
    <property type="term" value="F:oxidoreductase activity, acting on the CH-CH group of donors, NAD or NADP as acceptor"/>
    <property type="evidence" value="ECO:0007669"/>
    <property type="project" value="InterPro"/>
</dbReference>
<comment type="similarity">
    <text evidence="3">Belongs to the UDP-glucose/GDP-mannose dehydrogenase family.</text>
</comment>
<dbReference type="PANTHER" id="PTHR43491">
    <property type="entry name" value="UDP-N-ACETYL-D-MANNOSAMINE DEHYDROGENASE"/>
    <property type="match status" value="1"/>
</dbReference>
<reference evidence="5 6" key="1">
    <citation type="submission" date="2014-05" db="EMBL/GenBank/DDBJ databases">
        <title>Draft genome sequence of Amycolatopsis rifamycinica DSM 46095.</title>
        <authorList>
            <person name="Lal R."/>
            <person name="Saxena A."/>
            <person name="Kumari R."/>
            <person name="Mukherjee U."/>
            <person name="Singh P."/>
            <person name="Sangwan N."/>
            <person name="Mahato N.K."/>
        </authorList>
    </citation>
    <scope>NUCLEOTIDE SEQUENCE [LARGE SCALE GENOMIC DNA]</scope>
    <source>
        <strain evidence="5 6">DSM 46095</strain>
    </source>
</reference>
<dbReference type="Pfam" id="PF00984">
    <property type="entry name" value="UDPG_MGDP_dh"/>
    <property type="match status" value="1"/>
</dbReference>
<evidence type="ECO:0000313" key="6">
    <source>
        <dbReference type="Proteomes" id="UP000027345"/>
    </source>
</evidence>
<dbReference type="STRING" id="287986.DV20_08750"/>
<name>A0A066U585_9PSEU</name>
<keyword evidence="6" id="KW-1185">Reference proteome</keyword>
<dbReference type="InterPro" id="IPR028359">
    <property type="entry name" value="UDP_ManNAc/GlcNAc_DH"/>
</dbReference>
<dbReference type="eggNOG" id="COG0677">
    <property type="taxonomic scope" value="Bacteria"/>
</dbReference>
<dbReference type="InterPro" id="IPR014027">
    <property type="entry name" value="UDP-Glc/GDP-Man_DH_C"/>
</dbReference>
<dbReference type="GO" id="GO:0051287">
    <property type="term" value="F:NAD binding"/>
    <property type="evidence" value="ECO:0007669"/>
    <property type="project" value="InterPro"/>
</dbReference>